<accession>A0ABQ5DL13</accession>
<protein>
    <submittedName>
        <fullName evidence="1">Uncharacterized protein</fullName>
    </submittedName>
</protein>
<evidence type="ECO:0000313" key="2">
    <source>
        <dbReference type="Proteomes" id="UP001151760"/>
    </source>
</evidence>
<reference evidence="1" key="1">
    <citation type="journal article" date="2022" name="Int. J. Mol. Sci.">
        <title>Draft Genome of Tanacetum Coccineum: Genomic Comparison of Closely Related Tanacetum-Family Plants.</title>
        <authorList>
            <person name="Yamashiro T."/>
            <person name="Shiraishi A."/>
            <person name="Nakayama K."/>
            <person name="Satake H."/>
        </authorList>
    </citation>
    <scope>NUCLEOTIDE SEQUENCE</scope>
</reference>
<keyword evidence="2" id="KW-1185">Reference proteome</keyword>
<dbReference type="Proteomes" id="UP001151760">
    <property type="component" value="Unassembled WGS sequence"/>
</dbReference>
<dbReference type="EMBL" id="BQNB010015400">
    <property type="protein sequence ID" value="GJT39593.1"/>
    <property type="molecule type" value="Genomic_DNA"/>
</dbReference>
<evidence type="ECO:0000313" key="1">
    <source>
        <dbReference type="EMBL" id="GJT39593.1"/>
    </source>
</evidence>
<name>A0ABQ5DL13_9ASTR</name>
<reference evidence="1" key="2">
    <citation type="submission" date="2022-01" db="EMBL/GenBank/DDBJ databases">
        <authorList>
            <person name="Yamashiro T."/>
            <person name="Shiraishi A."/>
            <person name="Satake H."/>
            <person name="Nakayama K."/>
        </authorList>
    </citation>
    <scope>NUCLEOTIDE SEQUENCE</scope>
</reference>
<comment type="caution">
    <text evidence="1">The sequence shown here is derived from an EMBL/GenBank/DDBJ whole genome shotgun (WGS) entry which is preliminary data.</text>
</comment>
<proteinExistence type="predicted"/>
<organism evidence="1 2">
    <name type="scientific">Tanacetum coccineum</name>
    <dbReference type="NCBI Taxonomy" id="301880"/>
    <lineage>
        <taxon>Eukaryota</taxon>
        <taxon>Viridiplantae</taxon>
        <taxon>Streptophyta</taxon>
        <taxon>Embryophyta</taxon>
        <taxon>Tracheophyta</taxon>
        <taxon>Spermatophyta</taxon>
        <taxon>Magnoliopsida</taxon>
        <taxon>eudicotyledons</taxon>
        <taxon>Gunneridae</taxon>
        <taxon>Pentapetalae</taxon>
        <taxon>asterids</taxon>
        <taxon>campanulids</taxon>
        <taxon>Asterales</taxon>
        <taxon>Asteraceae</taxon>
        <taxon>Asteroideae</taxon>
        <taxon>Anthemideae</taxon>
        <taxon>Anthemidinae</taxon>
        <taxon>Tanacetum</taxon>
    </lineage>
</organism>
<sequence length="126" mass="14467">MLAIDGVGFDWSDMAKEQVQTNMAIMAFSDSECDDLIVKLNQTEFIAATYKRGLATVEERLITYRKNKVLFSEEVAVLKREVACKDYEINVLKSEFEKVKQEKEGIKFKIEKFNNASKSLNKLLES</sequence>
<gene>
    <name evidence="1" type="ORF">Tco_0939458</name>
</gene>